<feature type="transmembrane region" description="Helical" evidence="6">
    <location>
        <begin position="12"/>
        <end position="31"/>
    </location>
</feature>
<evidence type="ECO:0000256" key="5">
    <source>
        <dbReference type="ARBA" id="ARBA00023136"/>
    </source>
</evidence>
<gene>
    <name evidence="7" type="ORF">SAMN04488027_1178</name>
</gene>
<keyword evidence="4 6" id="KW-1133">Transmembrane helix</keyword>
<evidence type="ECO:0000256" key="3">
    <source>
        <dbReference type="ARBA" id="ARBA00022692"/>
    </source>
</evidence>
<feature type="transmembrane region" description="Helical" evidence="6">
    <location>
        <begin position="124"/>
        <end position="147"/>
    </location>
</feature>
<dbReference type="STRING" id="470826.SAMN04488027_1178"/>
<protein>
    <submittedName>
        <fullName evidence="7">Na+-driven multidrug efflux pump</fullName>
    </submittedName>
</protein>
<dbReference type="AlphaFoldDB" id="A0A1G7Z2D5"/>
<name>A0A1G7Z2D5_9FLAO</name>
<dbReference type="PANTHER" id="PTHR30250:SF26">
    <property type="entry name" value="PSMA PROTEIN"/>
    <property type="match status" value="1"/>
</dbReference>
<keyword evidence="5 6" id="KW-0472">Membrane</keyword>
<feature type="transmembrane region" description="Helical" evidence="6">
    <location>
        <begin position="404"/>
        <end position="423"/>
    </location>
</feature>
<feature type="transmembrane region" description="Helical" evidence="6">
    <location>
        <begin position="159"/>
        <end position="180"/>
    </location>
</feature>
<dbReference type="InterPro" id="IPR050833">
    <property type="entry name" value="Poly_Biosynth_Transport"/>
</dbReference>
<feature type="transmembrane region" description="Helical" evidence="6">
    <location>
        <begin position="377"/>
        <end position="398"/>
    </location>
</feature>
<evidence type="ECO:0000256" key="1">
    <source>
        <dbReference type="ARBA" id="ARBA00004651"/>
    </source>
</evidence>
<dbReference type="GO" id="GO:0005886">
    <property type="term" value="C:plasma membrane"/>
    <property type="evidence" value="ECO:0007669"/>
    <property type="project" value="UniProtKB-SubCell"/>
</dbReference>
<sequence length="506" mass="57667">MTASVNRRIAKNSIFLYIRMFLVMIVSLYTSRIVLEQLGASDYGIYSLVGGVVAMFGFLNAAMSSATQRYLSFDIGKGDDKQLKKTFSSVFTIHILISILILILSETIGLWYVNTKMVFPQDRIFAVNIVYQASVLAAILKVVQVPFNALIIAREKMQVYAYIGIFEVLLKLLFVISLIYFGEDKLITHAILVLVLNLVINLMYQAYTNKKFTESGYSMLYDKSYFNELLSFSGWSLFGNLAAVSRTQGLNLVLNLFFSTVINAAYGLSAVVQSAFGTFVSSFQVAVNPQIIKYYAQGNLEEMKKLIFSTSKFSFFLLLIIGMPVIINIDFILQLWLKDVPEKTSIFVVLSIIYIMIDSISYSLITAVQATGKIRNYQAIVGSFIFLTLPLSYTYLLFFNIPEGVFYILILITFLTLAIRMMFLKKMFGISPLDFSKYVLIRIFYVVTLLVLTLYFVNRFYSILTNNLIYFILNSFVILILTCLIIFFLGLRKSERNKVRQILNKL</sequence>
<feature type="transmembrane region" description="Helical" evidence="6">
    <location>
        <begin position="313"/>
        <end position="333"/>
    </location>
</feature>
<evidence type="ECO:0000256" key="4">
    <source>
        <dbReference type="ARBA" id="ARBA00022989"/>
    </source>
</evidence>
<feature type="transmembrane region" description="Helical" evidence="6">
    <location>
        <begin position="345"/>
        <end position="365"/>
    </location>
</feature>
<evidence type="ECO:0000256" key="2">
    <source>
        <dbReference type="ARBA" id="ARBA00022475"/>
    </source>
</evidence>
<evidence type="ECO:0000256" key="6">
    <source>
        <dbReference type="SAM" id="Phobius"/>
    </source>
</evidence>
<feature type="transmembrane region" description="Helical" evidence="6">
    <location>
        <begin position="43"/>
        <end position="66"/>
    </location>
</feature>
<feature type="transmembrane region" description="Helical" evidence="6">
    <location>
        <begin position="435"/>
        <end position="456"/>
    </location>
</feature>
<organism evidence="7 8">
    <name type="scientific">Psychroflexus sediminis</name>
    <dbReference type="NCBI Taxonomy" id="470826"/>
    <lineage>
        <taxon>Bacteria</taxon>
        <taxon>Pseudomonadati</taxon>
        <taxon>Bacteroidota</taxon>
        <taxon>Flavobacteriia</taxon>
        <taxon>Flavobacteriales</taxon>
        <taxon>Flavobacteriaceae</taxon>
        <taxon>Psychroflexus</taxon>
    </lineage>
</organism>
<comment type="subcellular location">
    <subcellularLocation>
        <location evidence="1">Cell membrane</location>
        <topology evidence="1">Multi-pass membrane protein</topology>
    </subcellularLocation>
</comment>
<evidence type="ECO:0000313" key="8">
    <source>
        <dbReference type="Proteomes" id="UP000199296"/>
    </source>
</evidence>
<proteinExistence type="predicted"/>
<keyword evidence="8" id="KW-1185">Reference proteome</keyword>
<keyword evidence="3 6" id="KW-0812">Transmembrane</keyword>
<evidence type="ECO:0000313" key="7">
    <source>
        <dbReference type="EMBL" id="SDH02777.1"/>
    </source>
</evidence>
<reference evidence="7 8" key="1">
    <citation type="submission" date="2016-10" db="EMBL/GenBank/DDBJ databases">
        <authorList>
            <person name="de Groot N.N."/>
        </authorList>
    </citation>
    <scope>NUCLEOTIDE SEQUENCE [LARGE SCALE GENOMIC DNA]</scope>
    <source>
        <strain evidence="7 8">DSM 19803</strain>
    </source>
</reference>
<feature type="transmembrane region" description="Helical" evidence="6">
    <location>
        <begin position="186"/>
        <end position="204"/>
    </location>
</feature>
<feature type="transmembrane region" description="Helical" evidence="6">
    <location>
        <begin position="87"/>
        <end position="112"/>
    </location>
</feature>
<dbReference type="Proteomes" id="UP000199296">
    <property type="component" value="Unassembled WGS sequence"/>
</dbReference>
<accession>A0A1G7Z2D5</accession>
<dbReference type="PANTHER" id="PTHR30250">
    <property type="entry name" value="PST FAMILY PREDICTED COLANIC ACID TRANSPORTER"/>
    <property type="match status" value="1"/>
</dbReference>
<keyword evidence="2" id="KW-1003">Cell membrane</keyword>
<dbReference type="EMBL" id="FNCW01000017">
    <property type="protein sequence ID" value="SDH02777.1"/>
    <property type="molecule type" value="Genomic_DNA"/>
</dbReference>
<feature type="transmembrane region" description="Helical" evidence="6">
    <location>
        <begin position="468"/>
        <end position="491"/>
    </location>
</feature>